<comment type="caution">
    <text evidence="1">The sequence shown here is derived from an EMBL/GenBank/DDBJ whole genome shotgun (WGS) entry which is preliminary data.</text>
</comment>
<dbReference type="HOGENOM" id="CLU_2668054_0_0_10"/>
<dbReference type="EMBL" id="AEQO01000014">
    <property type="protein sequence ID" value="EFV05671.1"/>
    <property type="molecule type" value="Genomic_DNA"/>
</dbReference>
<evidence type="ECO:0000313" key="2">
    <source>
        <dbReference type="Proteomes" id="UP000003874"/>
    </source>
</evidence>
<proteinExistence type="predicted"/>
<reference evidence="1 2" key="1">
    <citation type="submission" date="2010-12" db="EMBL/GenBank/DDBJ databases">
        <authorList>
            <person name="Muzny D."/>
            <person name="Qin X."/>
            <person name="Deng J."/>
            <person name="Jiang H."/>
            <person name="Liu Y."/>
            <person name="Qu J."/>
            <person name="Song X.-Z."/>
            <person name="Zhang L."/>
            <person name="Thornton R."/>
            <person name="Coyle M."/>
            <person name="Francisco L."/>
            <person name="Jackson L."/>
            <person name="Javaid M."/>
            <person name="Korchina V."/>
            <person name="Kovar C."/>
            <person name="Mata R."/>
            <person name="Mathew T."/>
            <person name="Ngo R."/>
            <person name="Nguyen L."/>
            <person name="Nguyen N."/>
            <person name="Okwuonu G."/>
            <person name="Ongeri F."/>
            <person name="Pham C."/>
            <person name="Simmons D."/>
            <person name="Wilczek-Boney K."/>
            <person name="Hale W."/>
            <person name="Jakkamsetti A."/>
            <person name="Pham P."/>
            <person name="Ruth R."/>
            <person name="San Lucas F."/>
            <person name="Warren J."/>
            <person name="Zhang J."/>
            <person name="Zhao Z."/>
            <person name="Zhou C."/>
            <person name="Zhu D."/>
            <person name="Lee S."/>
            <person name="Bess C."/>
            <person name="Blankenburg K."/>
            <person name="Forbes L."/>
            <person name="Fu Q."/>
            <person name="Gubbala S."/>
            <person name="Hirani K."/>
            <person name="Jayaseelan J.C."/>
            <person name="Lara F."/>
            <person name="Munidasa M."/>
            <person name="Palculict T."/>
            <person name="Patil S."/>
            <person name="Pu L.-L."/>
            <person name="Saada N."/>
            <person name="Tang L."/>
            <person name="Weissenberger G."/>
            <person name="Zhu Y."/>
            <person name="Hemphill L."/>
            <person name="Shang Y."/>
            <person name="Youmans B."/>
            <person name="Ayvaz T."/>
            <person name="Ross M."/>
            <person name="Santibanez J."/>
            <person name="Aqrawi P."/>
            <person name="Gross S."/>
            <person name="Joshi V."/>
            <person name="Fowler G."/>
            <person name="Nazareth L."/>
            <person name="Reid J."/>
            <person name="Worley K."/>
            <person name="Petrosino J."/>
            <person name="Highlander S."/>
            <person name="Gibbs R."/>
        </authorList>
    </citation>
    <scope>NUCLEOTIDE SEQUENCE [LARGE SCALE GENOMIC DNA]</scope>
    <source>
        <strain evidence="1 2">DSM 15606</strain>
    </source>
</reference>
<dbReference type="Proteomes" id="UP000003874">
    <property type="component" value="Unassembled WGS sequence"/>
</dbReference>
<gene>
    <name evidence="1" type="ORF">HMPREF9420_0173</name>
</gene>
<name>E6ML06_9BACT</name>
<organism evidence="1 2">
    <name type="scientific">Segatella salivae DSM 15606</name>
    <dbReference type="NCBI Taxonomy" id="888832"/>
    <lineage>
        <taxon>Bacteria</taxon>
        <taxon>Pseudomonadati</taxon>
        <taxon>Bacteroidota</taxon>
        <taxon>Bacteroidia</taxon>
        <taxon>Bacteroidales</taxon>
        <taxon>Prevotellaceae</taxon>
        <taxon>Segatella</taxon>
    </lineage>
</organism>
<evidence type="ECO:0000313" key="1">
    <source>
        <dbReference type="EMBL" id="EFV05671.1"/>
    </source>
</evidence>
<keyword evidence="2" id="KW-1185">Reference proteome</keyword>
<sequence>MKLFRASAHDRNTKWNFFALLHTTETPNETFSMLLHTSETPNGTFSCFCTRQKHKRKCKITCNVTMLYLFLQNKR</sequence>
<protein>
    <submittedName>
        <fullName evidence="1">Uncharacterized protein</fullName>
    </submittedName>
</protein>
<dbReference type="AlphaFoldDB" id="E6ML06"/>
<accession>E6ML06</accession>